<gene>
    <name evidence="18" type="ORF">PNOK_0810700</name>
</gene>
<evidence type="ECO:0000256" key="8">
    <source>
        <dbReference type="ARBA" id="ARBA00022741"/>
    </source>
</evidence>
<dbReference type="GO" id="GO:0005525">
    <property type="term" value="F:GTP binding"/>
    <property type="evidence" value="ECO:0007669"/>
    <property type="project" value="UniProtKB-KW"/>
</dbReference>
<feature type="binding site" evidence="13">
    <location>
        <position position="30"/>
    </location>
    <ligand>
        <name>Mg(2+)</name>
        <dbReference type="ChEBI" id="CHEBI:18420"/>
        <label>1</label>
        <note>catalytic</note>
    </ligand>
</feature>
<keyword evidence="15" id="KW-0472">Membrane</keyword>
<dbReference type="STRING" id="2282107.A0A286UA90"/>
<dbReference type="GO" id="GO:0008193">
    <property type="term" value="F:tRNA guanylyltransferase activity"/>
    <property type="evidence" value="ECO:0007669"/>
    <property type="project" value="UniProtKB-EC"/>
</dbReference>
<dbReference type="InterPro" id="IPR007537">
    <property type="entry name" value="tRNAHis_GuaTrfase_Thg1"/>
</dbReference>
<feature type="binding site" evidence="13">
    <location>
        <position position="29"/>
    </location>
    <ligand>
        <name>Mg(2+)</name>
        <dbReference type="ChEBI" id="CHEBI:18420"/>
        <label>1</label>
        <note>catalytic</note>
    </ligand>
</feature>
<evidence type="ECO:0000256" key="5">
    <source>
        <dbReference type="ARBA" id="ARBA00022694"/>
    </source>
</evidence>
<keyword evidence="7 13" id="KW-0479">Metal-binding</keyword>
<feature type="domain" description="tRNAHis guanylyltransferase catalytic" evidence="16">
    <location>
        <begin position="6"/>
        <end position="161"/>
    </location>
</feature>
<feature type="binding site" evidence="13">
    <location>
        <position position="76"/>
    </location>
    <ligand>
        <name>Mg(2+)</name>
        <dbReference type="ChEBI" id="CHEBI:18420"/>
        <label>1</label>
        <note>catalytic</note>
    </ligand>
</feature>
<feature type="binding site" evidence="12">
    <location>
        <begin position="75"/>
        <end position="76"/>
    </location>
    <ligand>
        <name>GTP</name>
        <dbReference type="ChEBI" id="CHEBI:37565"/>
    </ligand>
</feature>
<evidence type="ECO:0000256" key="2">
    <source>
        <dbReference type="ARBA" id="ARBA00012511"/>
    </source>
</evidence>
<dbReference type="Proteomes" id="UP000217199">
    <property type="component" value="Unassembled WGS sequence"/>
</dbReference>
<evidence type="ECO:0000256" key="3">
    <source>
        <dbReference type="ARBA" id="ARBA00015443"/>
    </source>
</evidence>
<evidence type="ECO:0000256" key="11">
    <source>
        <dbReference type="ARBA" id="ARBA00032480"/>
    </source>
</evidence>
<evidence type="ECO:0000256" key="7">
    <source>
        <dbReference type="ARBA" id="ARBA00022723"/>
    </source>
</evidence>
<evidence type="ECO:0000259" key="16">
    <source>
        <dbReference type="Pfam" id="PF04446"/>
    </source>
</evidence>
<evidence type="ECO:0000256" key="1">
    <source>
        <dbReference type="ARBA" id="ARBA00010113"/>
    </source>
</evidence>
<dbReference type="OrthoDB" id="62560at2759"/>
<evidence type="ECO:0000256" key="15">
    <source>
        <dbReference type="SAM" id="Phobius"/>
    </source>
</evidence>
<proteinExistence type="inferred from homology"/>
<evidence type="ECO:0000256" key="6">
    <source>
        <dbReference type="ARBA" id="ARBA00022695"/>
    </source>
</evidence>
<evidence type="ECO:0000256" key="10">
    <source>
        <dbReference type="ARBA" id="ARBA00023134"/>
    </source>
</evidence>
<feature type="compositionally biased region" description="Basic residues" evidence="14">
    <location>
        <begin position="318"/>
        <end position="332"/>
    </location>
</feature>
<comment type="similarity">
    <text evidence="1">Belongs to the tRNA(His) guanylyltransferase family.</text>
</comment>
<reference evidence="18 19" key="1">
    <citation type="journal article" date="2017" name="Mol. Ecol.">
        <title>Comparative and population genomic landscape of Phellinus noxius: A hypervariable fungus causing root rot in trees.</title>
        <authorList>
            <person name="Chung C.L."/>
            <person name="Lee T.J."/>
            <person name="Akiba M."/>
            <person name="Lee H.H."/>
            <person name="Kuo T.H."/>
            <person name="Liu D."/>
            <person name="Ke H.M."/>
            <person name="Yokoi T."/>
            <person name="Roa M.B."/>
            <person name="Lu M.J."/>
            <person name="Chang Y.Y."/>
            <person name="Ann P.J."/>
            <person name="Tsai J.N."/>
            <person name="Chen C.Y."/>
            <person name="Tzean S.S."/>
            <person name="Ota Y."/>
            <person name="Hattori T."/>
            <person name="Sahashi N."/>
            <person name="Liou R.F."/>
            <person name="Kikuchi T."/>
            <person name="Tsai I.J."/>
        </authorList>
    </citation>
    <scope>NUCLEOTIDE SEQUENCE [LARGE SCALE GENOMIC DNA]</scope>
    <source>
        <strain evidence="18 19">FFPRI411160</strain>
    </source>
</reference>
<keyword evidence="15" id="KW-1133">Transmembrane helix</keyword>
<comment type="caution">
    <text evidence="18">The sequence shown here is derived from an EMBL/GenBank/DDBJ whole genome shotgun (WGS) entry which is preliminary data.</text>
</comment>
<evidence type="ECO:0000256" key="9">
    <source>
        <dbReference type="ARBA" id="ARBA00022842"/>
    </source>
</evidence>
<dbReference type="FunCoup" id="A0A286UA90">
    <property type="interactions" value="334"/>
</dbReference>
<dbReference type="EMBL" id="NBII01000008">
    <property type="protein sequence ID" value="PAV16487.1"/>
    <property type="molecule type" value="Genomic_DNA"/>
</dbReference>
<evidence type="ECO:0000259" key="17">
    <source>
        <dbReference type="Pfam" id="PF14413"/>
    </source>
</evidence>
<dbReference type="EC" id="2.7.7.79" evidence="2"/>
<dbReference type="InParanoid" id="A0A286UA90"/>
<evidence type="ECO:0000256" key="12">
    <source>
        <dbReference type="PIRSR" id="PIRSR028980-1"/>
    </source>
</evidence>
<feature type="binding site" evidence="12">
    <location>
        <begin position="29"/>
        <end position="34"/>
    </location>
    <ligand>
        <name>GTP</name>
        <dbReference type="ChEBI" id="CHEBI:37565"/>
    </ligand>
</feature>
<dbReference type="Pfam" id="PF04446">
    <property type="entry name" value="Thg1"/>
    <property type="match status" value="1"/>
</dbReference>
<feature type="transmembrane region" description="Helical" evidence="15">
    <location>
        <begin position="96"/>
        <end position="115"/>
    </location>
</feature>
<keyword evidence="10 12" id="KW-0342">GTP-binding</keyword>
<dbReference type="PANTHER" id="PTHR12729:SF6">
    <property type="entry name" value="TRNA(HIS) GUANYLYLTRANSFERASE-RELATED"/>
    <property type="match status" value="1"/>
</dbReference>
<evidence type="ECO:0000256" key="13">
    <source>
        <dbReference type="PIRSR" id="PIRSR028980-2"/>
    </source>
</evidence>
<dbReference type="AlphaFoldDB" id="A0A286UA90"/>
<feature type="binding site" evidence="13">
    <location>
        <position position="76"/>
    </location>
    <ligand>
        <name>Mg(2+)</name>
        <dbReference type="ChEBI" id="CHEBI:18420"/>
        <label>2</label>
        <note>catalytic</note>
    </ligand>
</feature>
<keyword evidence="19" id="KW-1185">Reference proteome</keyword>
<dbReference type="InterPro" id="IPR025845">
    <property type="entry name" value="Thg1_C_dom"/>
</dbReference>
<evidence type="ECO:0000313" key="19">
    <source>
        <dbReference type="Proteomes" id="UP000217199"/>
    </source>
</evidence>
<organism evidence="18 19">
    <name type="scientific">Pyrrhoderma noxium</name>
    <dbReference type="NCBI Taxonomy" id="2282107"/>
    <lineage>
        <taxon>Eukaryota</taxon>
        <taxon>Fungi</taxon>
        <taxon>Dikarya</taxon>
        <taxon>Basidiomycota</taxon>
        <taxon>Agaricomycotina</taxon>
        <taxon>Agaricomycetes</taxon>
        <taxon>Hymenochaetales</taxon>
        <taxon>Hymenochaetaceae</taxon>
        <taxon>Pyrrhoderma</taxon>
    </lineage>
</organism>
<dbReference type="Pfam" id="PF14413">
    <property type="entry name" value="Thg1C"/>
    <property type="match status" value="1"/>
</dbReference>
<keyword evidence="4" id="KW-0808">Transferase</keyword>
<dbReference type="GO" id="GO:0000287">
    <property type="term" value="F:magnesium ion binding"/>
    <property type="evidence" value="ECO:0007669"/>
    <property type="project" value="InterPro"/>
</dbReference>
<dbReference type="GO" id="GO:0006400">
    <property type="term" value="P:tRNA modification"/>
    <property type="evidence" value="ECO:0007669"/>
    <property type="project" value="InterPro"/>
</dbReference>
<feature type="domain" description="Thg1 C-terminal" evidence="17">
    <location>
        <begin position="164"/>
        <end position="325"/>
    </location>
</feature>
<accession>A0A286UA90</accession>
<dbReference type="PIRSF" id="PIRSF028980">
    <property type="entry name" value="tRNAHis_guanylyltransferase"/>
    <property type="match status" value="1"/>
</dbReference>
<sequence>MAGSKYAYVKSFEQPDSLLPNTFLVCRIDGHAFHRFTSLHEFQKPNDERGLRLMDAAAKAVMEEFPDIVLAFGESDEYSFLLRRSAALYTRRQSKIVTSIVSLFTASYIFLWPKFFSSSPPSLHLDPDKNKEEEGDQFNLSSTTTTLLYPPTFDGRIVCYPTEKEVKDYFRWRQVDTHINNLYNTVFWALVQQGGQTTTEAHATLRGTVSSQKHEILFSRFGINYNTLPARYRKGSILVRETLPEALELQPQLQITTPSETQALEKEDISSQEERKDEQPVQGRSREPTQGDLTTENNDPENDNSNSKENEDSEESRKRARAREKKLEKIRRKKEEKEKARGKGKAGVVVLHEDLIGEEFWERRGEVVFEGGS</sequence>
<evidence type="ECO:0000313" key="18">
    <source>
        <dbReference type="EMBL" id="PAV16487.1"/>
    </source>
</evidence>
<dbReference type="PANTHER" id="PTHR12729">
    <property type="entry name" value="TRNA(HIS) GUANYLYLTRANSFERASE-RELATED"/>
    <property type="match status" value="1"/>
</dbReference>
<feature type="region of interest" description="Disordered" evidence="14">
    <location>
        <begin position="250"/>
        <end position="346"/>
    </location>
</feature>
<name>A0A286UA90_9AGAM</name>
<dbReference type="InterPro" id="IPR024956">
    <property type="entry name" value="tRNAHis_GuaTrfase_cat"/>
</dbReference>
<keyword evidence="5" id="KW-0819">tRNA processing</keyword>
<dbReference type="InterPro" id="IPR038469">
    <property type="entry name" value="tRNAHis_GuaTrfase_Thg1_sf"/>
</dbReference>
<keyword evidence="6 18" id="KW-0548">Nucleotidyltransferase</keyword>
<keyword evidence="9 13" id="KW-0460">Magnesium</keyword>
<comment type="cofactor">
    <cofactor evidence="13">
        <name>Mg(2+)</name>
        <dbReference type="ChEBI" id="CHEBI:18420"/>
    </cofactor>
    <text evidence="13">Binds 2 magnesium ions per subunit.</text>
</comment>
<evidence type="ECO:0000256" key="4">
    <source>
        <dbReference type="ARBA" id="ARBA00022679"/>
    </source>
</evidence>
<protein>
    <recommendedName>
        <fullName evidence="3">tRNA(His) guanylyltransferase</fullName>
        <ecNumber evidence="2">2.7.7.79</ecNumber>
    </recommendedName>
    <alternativeName>
        <fullName evidence="11">tRNA-histidine guanylyltransferase</fullName>
    </alternativeName>
</protein>
<keyword evidence="15" id="KW-0812">Transmembrane</keyword>
<dbReference type="Gene3D" id="3.30.70.3000">
    <property type="match status" value="1"/>
</dbReference>
<feature type="binding site" evidence="13">
    <location>
        <position position="29"/>
    </location>
    <ligand>
        <name>Mg(2+)</name>
        <dbReference type="ChEBI" id="CHEBI:18420"/>
        <label>2</label>
        <note>catalytic</note>
    </ligand>
</feature>
<feature type="compositionally biased region" description="Basic and acidic residues" evidence="14">
    <location>
        <begin position="263"/>
        <end position="289"/>
    </location>
</feature>
<keyword evidence="8 12" id="KW-0547">Nucleotide-binding</keyword>
<evidence type="ECO:0000256" key="14">
    <source>
        <dbReference type="SAM" id="MobiDB-lite"/>
    </source>
</evidence>